<organism evidence="3 4">
    <name type="scientific">Tetragonisca angustula</name>
    <dbReference type="NCBI Taxonomy" id="166442"/>
    <lineage>
        <taxon>Eukaryota</taxon>
        <taxon>Metazoa</taxon>
        <taxon>Ecdysozoa</taxon>
        <taxon>Arthropoda</taxon>
        <taxon>Hexapoda</taxon>
        <taxon>Insecta</taxon>
        <taxon>Pterygota</taxon>
        <taxon>Neoptera</taxon>
        <taxon>Endopterygota</taxon>
        <taxon>Hymenoptera</taxon>
        <taxon>Apocrita</taxon>
        <taxon>Aculeata</taxon>
        <taxon>Apoidea</taxon>
        <taxon>Anthophila</taxon>
        <taxon>Apidae</taxon>
        <taxon>Tetragonisca</taxon>
    </lineage>
</organism>
<keyword evidence="4" id="KW-1185">Reference proteome</keyword>
<feature type="region of interest" description="Disordered" evidence="1">
    <location>
        <begin position="426"/>
        <end position="497"/>
    </location>
</feature>
<reference evidence="3 4" key="1">
    <citation type="submission" date="2024-05" db="EMBL/GenBank/DDBJ databases">
        <title>The nuclear and mitochondrial genome assemblies of Tetragonisca angustula (Apidae: Meliponini), a tiny yet remarkable pollinator in the Neotropics.</title>
        <authorList>
            <person name="Ferrari R."/>
            <person name="Ricardo P.C."/>
            <person name="Dias F.C."/>
            <person name="Araujo N.S."/>
            <person name="Soares D.O."/>
            <person name="Zhou Q.-S."/>
            <person name="Zhu C.-D."/>
            <person name="Coutinho L."/>
            <person name="Airas M.C."/>
            <person name="Batista T.M."/>
        </authorList>
    </citation>
    <scope>NUCLEOTIDE SEQUENCE [LARGE SCALE GENOMIC DNA]</scope>
    <source>
        <strain evidence="3">ASF017062</strain>
        <tissue evidence="3">Abdomen</tissue>
    </source>
</reference>
<dbReference type="PROSITE" id="PS50878">
    <property type="entry name" value="RT_POL"/>
    <property type="match status" value="1"/>
</dbReference>
<feature type="compositionally biased region" description="Basic and acidic residues" evidence="1">
    <location>
        <begin position="437"/>
        <end position="451"/>
    </location>
</feature>
<evidence type="ECO:0000313" key="3">
    <source>
        <dbReference type="EMBL" id="KAK9310552.1"/>
    </source>
</evidence>
<accession>A0AAW1AJX0</accession>
<gene>
    <name evidence="3" type="ORF">QLX08_000129</name>
</gene>
<feature type="domain" description="Reverse transcriptase" evidence="2">
    <location>
        <begin position="34"/>
        <end position="307"/>
    </location>
</feature>
<name>A0AAW1AJX0_9HYME</name>
<comment type="caution">
    <text evidence="3">The sequence shown here is derived from an EMBL/GenBank/DDBJ whole genome shotgun (WGS) entry which is preliminary data.</text>
</comment>
<dbReference type="GO" id="GO:0071897">
    <property type="term" value="P:DNA biosynthetic process"/>
    <property type="evidence" value="ECO:0007669"/>
    <property type="project" value="UniProtKB-ARBA"/>
</dbReference>
<dbReference type="AlphaFoldDB" id="A0AAW1AJX0"/>
<dbReference type="Proteomes" id="UP001432146">
    <property type="component" value="Unassembled WGS sequence"/>
</dbReference>
<dbReference type="SUPFAM" id="SSF56672">
    <property type="entry name" value="DNA/RNA polymerases"/>
    <property type="match status" value="1"/>
</dbReference>
<sequence>MKKNKAAGEDGIRIEFIQGLPEELARVFHEIMQGFWSEGRIHENWTLARIFPIHKAGDENDVRNYRGVALLDVGYKILTSVMARRLRRWLENNKVLGESQCGFRSKRATRDHLFALNSLTGNKLRKKGGKLYAAFVDFRTAFDTVNRWKMKGKLKRMEISGRMLDMIKRETTSEVITLKGRTRRFKTDRGVRQGCPLSPILFNMYIEDLEKEMKEGNLGGTVIGKTKVFALKYADDVALVADDAMGVKEMLASLARFAAKEDLQINTDKTKIMVFRKGGRRSKKERWWINGREIEVVNSFKYLGFWFTTGNAYSKHLEDLAARTRIAANAAWGGMRRARIGELKRRLYIYDVLCKSILSYGIEIWGWKERPEIERMSGRMCKMAMGLSRHARLYMENGGKKGEGGDRGEEESWKLFSEHCEDERRETSKSLLKGRSKKLEEREAFELDERAGGGNERGRRWRNTRNVGRGRGLEQPGKEAEGWVGNQEEPDNSKRLV</sequence>
<dbReference type="PANTHER" id="PTHR47027">
    <property type="entry name" value="REVERSE TRANSCRIPTASE DOMAIN-CONTAINING PROTEIN"/>
    <property type="match status" value="1"/>
</dbReference>
<protein>
    <recommendedName>
        <fullName evidence="2">Reverse transcriptase domain-containing protein</fullName>
    </recommendedName>
</protein>
<evidence type="ECO:0000256" key="1">
    <source>
        <dbReference type="SAM" id="MobiDB-lite"/>
    </source>
</evidence>
<evidence type="ECO:0000259" key="2">
    <source>
        <dbReference type="PROSITE" id="PS50878"/>
    </source>
</evidence>
<dbReference type="CDD" id="cd01650">
    <property type="entry name" value="RT_nLTR_like"/>
    <property type="match status" value="1"/>
</dbReference>
<proteinExistence type="predicted"/>
<dbReference type="InterPro" id="IPR043502">
    <property type="entry name" value="DNA/RNA_pol_sf"/>
</dbReference>
<dbReference type="Pfam" id="PF00078">
    <property type="entry name" value="RVT_1"/>
    <property type="match status" value="1"/>
</dbReference>
<dbReference type="PANTHER" id="PTHR47027:SF20">
    <property type="entry name" value="REVERSE TRANSCRIPTASE-LIKE PROTEIN WITH RNA-DIRECTED DNA POLYMERASE DOMAIN"/>
    <property type="match status" value="1"/>
</dbReference>
<dbReference type="EMBL" id="JAWNGG020000002">
    <property type="protein sequence ID" value="KAK9310552.1"/>
    <property type="molecule type" value="Genomic_DNA"/>
</dbReference>
<evidence type="ECO:0000313" key="4">
    <source>
        <dbReference type="Proteomes" id="UP001432146"/>
    </source>
</evidence>
<dbReference type="InterPro" id="IPR000477">
    <property type="entry name" value="RT_dom"/>
</dbReference>